<evidence type="ECO:0000313" key="1">
    <source>
        <dbReference type="EMBL" id="TXR53793.1"/>
    </source>
</evidence>
<accession>A0A5C8Z976</accession>
<keyword evidence="2" id="KW-1185">Reference proteome</keyword>
<comment type="caution">
    <text evidence="1">The sequence shown here is derived from an EMBL/GenBank/DDBJ whole genome shotgun (WGS) entry which is preliminary data.</text>
</comment>
<dbReference type="OrthoDB" id="5735008at2"/>
<dbReference type="Proteomes" id="UP000321764">
    <property type="component" value="Unassembled WGS sequence"/>
</dbReference>
<dbReference type="EMBL" id="VKAD01000001">
    <property type="protein sequence ID" value="TXR53793.1"/>
    <property type="molecule type" value="Genomic_DNA"/>
</dbReference>
<evidence type="ECO:0000313" key="2">
    <source>
        <dbReference type="Proteomes" id="UP000321764"/>
    </source>
</evidence>
<reference evidence="1 2" key="1">
    <citation type="submission" date="2019-07" db="EMBL/GenBank/DDBJ databases">
        <title>Reinekea sp. strain SSH23 genome sequencing and assembly.</title>
        <authorList>
            <person name="Kim I."/>
        </authorList>
    </citation>
    <scope>NUCLEOTIDE SEQUENCE [LARGE SCALE GENOMIC DNA]</scope>
    <source>
        <strain evidence="1 2">SSH23</strain>
    </source>
</reference>
<dbReference type="AlphaFoldDB" id="A0A5C8Z976"/>
<dbReference type="RefSeq" id="WP_147713192.1">
    <property type="nucleotide sequence ID" value="NZ_VKAD01000001.1"/>
</dbReference>
<sequence length="129" mass="14341">MTTGSWEPGAPTSKPSEALLLSAAQYVNAEQFGDAPAAEVAGLQSHMQMNREHWSAVLETLDSDTLKKLARFFTLAESHWADWFGGDKNPTIWVCKELKARGEFPDKELTAWIKANTENRFLPYGNVLG</sequence>
<name>A0A5C8Z976_9GAMM</name>
<protein>
    <submittedName>
        <fullName evidence="1">Uncharacterized protein</fullName>
    </submittedName>
</protein>
<gene>
    <name evidence="1" type="ORF">FME95_04340</name>
</gene>
<proteinExistence type="predicted"/>
<organism evidence="1 2">
    <name type="scientific">Reinekea thalattae</name>
    <dbReference type="NCBI Taxonomy" id="2593301"/>
    <lineage>
        <taxon>Bacteria</taxon>
        <taxon>Pseudomonadati</taxon>
        <taxon>Pseudomonadota</taxon>
        <taxon>Gammaproteobacteria</taxon>
        <taxon>Oceanospirillales</taxon>
        <taxon>Saccharospirillaceae</taxon>
        <taxon>Reinekea</taxon>
    </lineage>
</organism>